<dbReference type="EMBL" id="SODD01000064">
    <property type="protein sequence ID" value="TDW08930.1"/>
    <property type="molecule type" value="Genomic_DNA"/>
</dbReference>
<dbReference type="Pfam" id="PF00528">
    <property type="entry name" value="BPD_transp_1"/>
    <property type="match status" value="2"/>
</dbReference>
<feature type="domain" description="ABC transmembrane type-1" evidence="6">
    <location>
        <begin position="59"/>
        <end position="261"/>
    </location>
</feature>
<keyword evidence="5" id="KW-0813">Transport</keyword>
<dbReference type="OrthoDB" id="725at2"/>
<evidence type="ECO:0000256" key="2">
    <source>
        <dbReference type="ARBA" id="ARBA00022692"/>
    </source>
</evidence>
<evidence type="ECO:0000313" key="7">
    <source>
        <dbReference type="EMBL" id="TDW08930.1"/>
    </source>
</evidence>
<name>A0A4V3G627_9FIRM</name>
<dbReference type="PROSITE" id="PS50928">
    <property type="entry name" value="ABC_TM1"/>
    <property type="match status" value="2"/>
</dbReference>
<feature type="transmembrane region" description="Helical" evidence="5">
    <location>
        <begin position="287"/>
        <end position="313"/>
    </location>
</feature>
<dbReference type="SUPFAM" id="SSF161098">
    <property type="entry name" value="MetI-like"/>
    <property type="match status" value="2"/>
</dbReference>
<dbReference type="InterPro" id="IPR000515">
    <property type="entry name" value="MetI-like"/>
</dbReference>
<reference evidence="7 8" key="1">
    <citation type="submission" date="2019-03" db="EMBL/GenBank/DDBJ databases">
        <title>Genomic Encyclopedia of Type Strains, Phase IV (KMG-IV): sequencing the most valuable type-strain genomes for metagenomic binning, comparative biology and taxonomic classification.</title>
        <authorList>
            <person name="Goeker M."/>
        </authorList>
    </citation>
    <scope>NUCLEOTIDE SEQUENCE [LARGE SCALE GENOMIC DNA]</scope>
    <source>
        <strain evidence="7 8">DSM 28867</strain>
    </source>
</reference>
<feature type="transmembrane region" description="Helical" evidence="5">
    <location>
        <begin position="96"/>
        <end position="118"/>
    </location>
</feature>
<dbReference type="InterPro" id="IPR035906">
    <property type="entry name" value="MetI-like_sf"/>
</dbReference>
<accession>A0A4V3G627</accession>
<keyword evidence="2 5" id="KW-0812">Transmembrane</keyword>
<proteinExistence type="inferred from homology"/>
<keyword evidence="3 5" id="KW-1133">Transmembrane helix</keyword>
<evidence type="ECO:0000256" key="1">
    <source>
        <dbReference type="ARBA" id="ARBA00004141"/>
    </source>
</evidence>
<evidence type="ECO:0000259" key="6">
    <source>
        <dbReference type="PROSITE" id="PS50928"/>
    </source>
</evidence>
<dbReference type="PANTHER" id="PTHR43496">
    <property type="entry name" value="PROTEIN LPLB"/>
    <property type="match status" value="1"/>
</dbReference>
<feature type="transmembrane region" description="Helical" evidence="5">
    <location>
        <begin position="471"/>
        <end position="489"/>
    </location>
</feature>
<evidence type="ECO:0000256" key="5">
    <source>
        <dbReference type="RuleBase" id="RU363032"/>
    </source>
</evidence>
<dbReference type="CDD" id="cd06261">
    <property type="entry name" value="TM_PBP2"/>
    <property type="match status" value="2"/>
</dbReference>
<feature type="transmembrane region" description="Helical" evidence="5">
    <location>
        <begin position="344"/>
        <end position="366"/>
    </location>
</feature>
<feature type="transmembrane region" description="Helical" evidence="5">
    <location>
        <begin position="193"/>
        <end position="220"/>
    </location>
</feature>
<evidence type="ECO:0000313" key="8">
    <source>
        <dbReference type="Proteomes" id="UP000294743"/>
    </source>
</evidence>
<keyword evidence="4 5" id="KW-0472">Membrane</keyword>
<feature type="transmembrane region" description="Helical" evidence="5">
    <location>
        <begin position="138"/>
        <end position="159"/>
    </location>
</feature>
<feature type="transmembrane region" description="Helical" evidence="5">
    <location>
        <begin position="63"/>
        <end position="84"/>
    </location>
</feature>
<feature type="transmembrane region" description="Helical" evidence="5">
    <location>
        <begin position="407"/>
        <end position="429"/>
    </location>
</feature>
<organism evidence="7 8">
    <name type="scientific">Breznakia blatticola</name>
    <dbReference type="NCBI Taxonomy" id="1754012"/>
    <lineage>
        <taxon>Bacteria</taxon>
        <taxon>Bacillati</taxon>
        <taxon>Bacillota</taxon>
        <taxon>Erysipelotrichia</taxon>
        <taxon>Erysipelotrichales</taxon>
        <taxon>Erysipelotrichaceae</taxon>
        <taxon>Breznakia</taxon>
    </lineage>
</organism>
<feature type="transmembrane region" description="Helical" evidence="5">
    <location>
        <begin position="12"/>
        <end position="35"/>
    </location>
</feature>
<dbReference type="Gene3D" id="1.10.3720.10">
    <property type="entry name" value="MetI-like"/>
    <property type="match status" value="2"/>
</dbReference>
<sequence length="547" mass="61682">MFKRNHELKLIYIFIFALFAIFLFYPLVLVLMRAIQTNGVISLDNIVKVISKERFVTSLSNSFLIASITALLSTGIAFFLAYTIHFTSVPKWFKKLINLVATMPMLMPTITYGFAIIYTFGKQGVFTKIFGFQPFNLYGFNGLLIGYLIYTLPIAFVLIKNTMTYIDKKQFLVSILMGDSPLRRFFHTVFRPLAYTLVIAFIQTFFLSFTDFGIPAAIGGQFEVIASTLYNQMLGSIPNFHNGAVISLVMLIPSIVAVLVVRKIEKMNVRYENISDVMLPEVKKKNWFCGIVSACIMLGVVSVFAVIFILPFVKEWPYDISFSFVHVIETFQSANLLDVVKNSFIVAIATAVCGTIVSYVAAIISARGKMPKLIRGSIDFVSTLTNALPGMVVGIGFMFAFKGTNIQNTYIILIICNVVHFFSTPYVMIKNAFMKMNLSFETTGRLLGDSWFGTLRKVMIPCSISTVFEMFSYYFINSMVTISAIIFLVGAETGVITTKIKELQHFAKFADIFVLSLLIFIANIIMKTLMNHLTKKESEKRYYVEAK</sequence>
<dbReference type="AlphaFoldDB" id="A0A4V3G627"/>
<gene>
    <name evidence="7" type="ORF">EDD63_1643</name>
</gene>
<feature type="transmembrane region" description="Helical" evidence="5">
    <location>
        <begin position="509"/>
        <end position="526"/>
    </location>
</feature>
<feature type="transmembrane region" description="Helical" evidence="5">
    <location>
        <begin position="378"/>
        <end position="401"/>
    </location>
</feature>
<dbReference type="Proteomes" id="UP000294743">
    <property type="component" value="Unassembled WGS sequence"/>
</dbReference>
<protein>
    <submittedName>
        <fullName evidence="7">Iron(III) transport system permease protein</fullName>
    </submittedName>
</protein>
<comment type="caution">
    <text evidence="7">The sequence shown here is derived from an EMBL/GenBank/DDBJ whole genome shotgun (WGS) entry which is preliminary data.</text>
</comment>
<dbReference type="RefSeq" id="WP_134171361.1">
    <property type="nucleotide sequence ID" value="NZ_SODD01000064.1"/>
</dbReference>
<dbReference type="GO" id="GO:0005886">
    <property type="term" value="C:plasma membrane"/>
    <property type="evidence" value="ECO:0007669"/>
    <property type="project" value="UniProtKB-SubCell"/>
</dbReference>
<evidence type="ECO:0000256" key="4">
    <source>
        <dbReference type="ARBA" id="ARBA00023136"/>
    </source>
</evidence>
<dbReference type="GO" id="GO:0055085">
    <property type="term" value="P:transmembrane transport"/>
    <property type="evidence" value="ECO:0007669"/>
    <property type="project" value="InterPro"/>
</dbReference>
<comment type="subcellular location">
    <subcellularLocation>
        <location evidence="5">Cell membrane</location>
        <topology evidence="5">Multi-pass membrane protein</topology>
    </subcellularLocation>
    <subcellularLocation>
        <location evidence="1">Membrane</location>
        <topology evidence="1">Multi-pass membrane protein</topology>
    </subcellularLocation>
</comment>
<keyword evidence="8" id="KW-1185">Reference proteome</keyword>
<feature type="domain" description="ABC transmembrane type-1" evidence="6">
    <location>
        <begin position="340"/>
        <end position="530"/>
    </location>
</feature>
<evidence type="ECO:0000256" key="3">
    <source>
        <dbReference type="ARBA" id="ARBA00022989"/>
    </source>
</evidence>
<dbReference type="PANTHER" id="PTHR43496:SF1">
    <property type="entry name" value="POLYGALACTURONAN_RHAMNOGALACTURONAN TRANSPORT SYSTEM PERMEASE PROTEIN YTEP"/>
    <property type="match status" value="1"/>
</dbReference>
<feature type="transmembrane region" description="Helical" evidence="5">
    <location>
        <begin position="240"/>
        <end position="261"/>
    </location>
</feature>
<comment type="similarity">
    <text evidence="5">Belongs to the binding-protein-dependent transport system permease family.</text>
</comment>